<comment type="caution">
    <text evidence="1">The sequence shown here is derived from an EMBL/GenBank/DDBJ whole genome shotgun (WGS) entry which is preliminary data.</text>
</comment>
<evidence type="ECO:0000313" key="1">
    <source>
        <dbReference type="EMBL" id="PQJ15080.1"/>
    </source>
</evidence>
<reference evidence="2" key="1">
    <citation type="submission" date="2016-11" db="EMBL/GenBank/DDBJ databases">
        <title>Trade-off between light-utilization and light-protection in marine flavobacteria.</title>
        <authorList>
            <person name="Kumagai Y."/>
            <person name="Yoshizawa S."/>
            <person name="Kogure K."/>
        </authorList>
    </citation>
    <scope>NUCLEOTIDE SEQUENCE [LARGE SCALE GENOMIC DNA]</scope>
    <source>
        <strain evidence="2">SG-18</strain>
    </source>
</reference>
<sequence length="522" mass="58971">MSGLADDQIVEVITNDRQFGPDQWKNLKIKLPGLRWTTKKRSLDEVALRARSRNSNSGTLYGRALLLSDFQEGLPELLEEKSDSLELISVALRPEDKKNAWVDSLAVRPSSDNTLLLDIWIAGGKQGELLSLSVEAEGQLLAKTSLPAPGDDQLVQTEITLSTASSIAGFVQIQDNSLSFDNRFYFSIQQEEQIRVLAVGQAHGNHLERVYQEPEFLFVRQDLNRLDFGLIPKQNLLILDQLYQIPDALRGALIEFYEAGGSLCIIPAKSIDLISYTQLLSSVSSFRMEEVRRDTLKIDGIQDKHPLFRGVFRSEISDFETPESRMFYPLKPKVNAALLFENESPFVLSARRVAVLASPLDSDLGSFEESPLIVPTFYNMGKQSIRLPDLYARMGNQPRIDLPYLLGQDQVFSLRGEVAEYIPQQQAYPNRTELVLSDELEQAGLYQISTSRDTLGVLAINYPVSESRQNWNEGQVEEQKLTLPSVLKDWTAEGQRKEFWKWAVALALLFLLLEMGIQKWIT</sequence>
<name>A0A2S7T568_9FLAO</name>
<proteinExistence type="predicted"/>
<keyword evidence="2" id="KW-1185">Reference proteome</keyword>
<gene>
    <name evidence="1" type="ORF">BST99_04450</name>
</gene>
<protein>
    <submittedName>
        <fullName evidence="1">Uncharacterized protein</fullName>
    </submittedName>
</protein>
<dbReference type="RefSeq" id="WP_146106200.1">
    <property type="nucleotide sequence ID" value="NZ_MQVX01000001.1"/>
</dbReference>
<accession>A0A2S7T568</accession>
<dbReference type="Proteomes" id="UP000239366">
    <property type="component" value="Unassembled WGS sequence"/>
</dbReference>
<dbReference type="OrthoDB" id="9810200at2"/>
<organism evidence="1 2">
    <name type="scientific">Aureicoccus marinus</name>
    <dbReference type="NCBI Taxonomy" id="754435"/>
    <lineage>
        <taxon>Bacteria</taxon>
        <taxon>Pseudomonadati</taxon>
        <taxon>Bacteroidota</taxon>
        <taxon>Flavobacteriia</taxon>
        <taxon>Flavobacteriales</taxon>
        <taxon>Flavobacteriaceae</taxon>
        <taxon>Aureicoccus</taxon>
    </lineage>
</organism>
<evidence type="ECO:0000313" key="2">
    <source>
        <dbReference type="Proteomes" id="UP000239366"/>
    </source>
</evidence>
<dbReference type="AlphaFoldDB" id="A0A2S7T568"/>
<dbReference type="EMBL" id="MQVX01000001">
    <property type="protein sequence ID" value="PQJ15080.1"/>
    <property type="molecule type" value="Genomic_DNA"/>
</dbReference>